<dbReference type="EMBL" id="QNRR01000004">
    <property type="protein sequence ID" value="RBP44303.1"/>
    <property type="molecule type" value="Genomic_DNA"/>
</dbReference>
<dbReference type="RefSeq" id="WP_113958723.1">
    <property type="nucleotide sequence ID" value="NZ_QNRR01000004.1"/>
</dbReference>
<feature type="region of interest" description="Disordered" evidence="1">
    <location>
        <begin position="144"/>
        <end position="166"/>
    </location>
</feature>
<evidence type="ECO:0008006" key="5">
    <source>
        <dbReference type="Google" id="ProtNLM"/>
    </source>
</evidence>
<comment type="caution">
    <text evidence="3">The sequence shown here is derived from an EMBL/GenBank/DDBJ whole genome shotgun (WGS) entry which is preliminary data.</text>
</comment>
<evidence type="ECO:0000256" key="1">
    <source>
        <dbReference type="SAM" id="MobiDB-lite"/>
    </source>
</evidence>
<keyword evidence="2" id="KW-0732">Signal</keyword>
<feature type="signal peptide" evidence="2">
    <location>
        <begin position="1"/>
        <end position="23"/>
    </location>
</feature>
<reference evidence="3 4" key="1">
    <citation type="submission" date="2018-06" db="EMBL/GenBank/DDBJ databases">
        <title>Genomic Encyclopedia of Type Strains, Phase IV (KMG-IV): sequencing the most valuable type-strain genomes for metagenomic binning, comparative biology and taxonomic classification.</title>
        <authorList>
            <person name="Goeker M."/>
        </authorList>
    </citation>
    <scope>NUCLEOTIDE SEQUENCE [LARGE SCALE GENOMIC DNA]</scope>
    <source>
        <strain evidence="3 4">DSM 25532</strain>
    </source>
</reference>
<dbReference type="OrthoDB" id="186087at2"/>
<evidence type="ECO:0000313" key="4">
    <source>
        <dbReference type="Proteomes" id="UP000253426"/>
    </source>
</evidence>
<organism evidence="3 4">
    <name type="scientific">Roseimicrobium gellanilyticum</name>
    <dbReference type="NCBI Taxonomy" id="748857"/>
    <lineage>
        <taxon>Bacteria</taxon>
        <taxon>Pseudomonadati</taxon>
        <taxon>Verrucomicrobiota</taxon>
        <taxon>Verrucomicrobiia</taxon>
        <taxon>Verrucomicrobiales</taxon>
        <taxon>Verrucomicrobiaceae</taxon>
        <taxon>Roseimicrobium</taxon>
    </lineage>
</organism>
<evidence type="ECO:0000256" key="2">
    <source>
        <dbReference type="SAM" id="SignalP"/>
    </source>
</evidence>
<keyword evidence="4" id="KW-1185">Reference proteome</keyword>
<feature type="compositionally biased region" description="Basic and acidic residues" evidence="1">
    <location>
        <begin position="150"/>
        <end position="161"/>
    </location>
</feature>
<evidence type="ECO:0000313" key="3">
    <source>
        <dbReference type="EMBL" id="RBP44303.1"/>
    </source>
</evidence>
<dbReference type="AlphaFoldDB" id="A0A366HMJ3"/>
<gene>
    <name evidence="3" type="ORF">DES53_104122</name>
</gene>
<accession>A0A366HMJ3</accession>
<name>A0A366HMJ3_9BACT</name>
<feature type="chain" id="PRO_5016867279" description="Lipoprotein" evidence="2">
    <location>
        <begin position="24"/>
        <end position="264"/>
    </location>
</feature>
<proteinExistence type="predicted"/>
<sequence length="264" mass="28141">MKRIFSLITLAAVALGLTSCFEAKSVVTVNKDGSATVEETTLLGAQLKAMLGGAGANDPGNPAAGLKEMVPDKAKAEERAKELGEGVTVKSHEEVTLPDGRGGVKVTYAVPDINKLKYSPLTSKNPESSKEPQRPMTFKFEGGTLTVISPDDKPKNPDAPKKPQIPKEQMAAQVAMMKPMVAGMRMTVELKGASGIASSDATHVNGDTVTFFDVEFDKLLEKPEVFGEMMESGDNLTQAEVAEKFKGVNGIKVEGKKTFKVVLK</sequence>
<dbReference type="PROSITE" id="PS51257">
    <property type="entry name" value="PROKAR_LIPOPROTEIN"/>
    <property type="match status" value="1"/>
</dbReference>
<dbReference type="Proteomes" id="UP000253426">
    <property type="component" value="Unassembled WGS sequence"/>
</dbReference>
<protein>
    <recommendedName>
        <fullName evidence="5">Lipoprotein</fullName>
    </recommendedName>
</protein>